<keyword evidence="2" id="KW-1185">Reference proteome</keyword>
<name>A0ABQ8UET5_9EUKA</name>
<accession>A0ABQ8UET5</accession>
<comment type="caution">
    <text evidence="1">The sequence shown here is derived from an EMBL/GenBank/DDBJ whole genome shotgun (WGS) entry which is preliminary data.</text>
</comment>
<dbReference type="Proteomes" id="UP001141327">
    <property type="component" value="Unassembled WGS sequence"/>
</dbReference>
<evidence type="ECO:0000313" key="1">
    <source>
        <dbReference type="EMBL" id="KAJ4457794.1"/>
    </source>
</evidence>
<evidence type="ECO:0000313" key="2">
    <source>
        <dbReference type="Proteomes" id="UP001141327"/>
    </source>
</evidence>
<dbReference type="EMBL" id="JAPMOS010000039">
    <property type="protein sequence ID" value="KAJ4457794.1"/>
    <property type="molecule type" value="Genomic_DNA"/>
</dbReference>
<gene>
    <name evidence="1" type="ORF">PAPYR_6607</name>
</gene>
<reference evidence="1" key="1">
    <citation type="journal article" date="2022" name="bioRxiv">
        <title>Genomics of Preaxostyla Flagellates Illuminates Evolutionary Transitions and the Path Towards Mitochondrial Loss.</title>
        <authorList>
            <person name="Novak L.V.F."/>
            <person name="Treitli S.C."/>
            <person name="Pyrih J."/>
            <person name="Halakuc P."/>
            <person name="Pipaliya S.V."/>
            <person name="Vacek V."/>
            <person name="Brzon O."/>
            <person name="Soukal P."/>
            <person name="Eme L."/>
            <person name="Dacks J.B."/>
            <person name="Karnkowska A."/>
            <person name="Elias M."/>
            <person name="Hampl V."/>
        </authorList>
    </citation>
    <scope>NUCLEOTIDE SEQUENCE</scope>
    <source>
        <strain evidence="1">RCP-MX</strain>
    </source>
</reference>
<sequence length="442" mass="47597">MASLSLSDDLNISSTREYSGMFLLYHNSVQALLGPQEIRPYGDGRDTTPVRTDYGAEIFGFAQFPRPHKGMAFLSFSSAAAARDFTKQHGVGSGTSTGRQRDHPEGVILYHVPSDWDADSIRRAMGNPGGVEIVLPPGPCVAIPADYEARFRVEMTPLLAPFRGKVKFVKVQAGKSPAILLSFPTPALAESAQQALANRVIYGGTLSNLHCEFSWVGDHVDIATIRKKSHGDGVPPSPHVCAAQFRLSLAHRDALEGLLKAAVPSLIPLPPSTYDRGHAAFRVRESSLAALTASHQAVYNVMRGTPYPLESAAEALLLFGRCGQAQLDVIQTECRCAIESFPDRQVITMAGSPEAIAATTTRIKEWAQHCHVVTLPLPGASLKVMLGQKSSARLIAQFPGVELLDVNLRRRSADVSGPPDAIERLRGALTAMKRPPIGADGR</sequence>
<organism evidence="1 2">
    <name type="scientific">Paratrimastix pyriformis</name>
    <dbReference type="NCBI Taxonomy" id="342808"/>
    <lineage>
        <taxon>Eukaryota</taxon>
        <taxon>Metamonada</taxon>
        <taxon>Preaxostyla</taxon>
        <taxon>Paratrimastigidae</taxon>
        <taxon>Paratrimastix</taxon>
    </lineage>
</organism>
<proteinExistence type="predicted"/>
<protein>
    <submittedName>
        <fullName evidence="1">Uncharacterized protein</fullName>
    </submittedName>
</protein>